<dbReference type="PROSITE" id="PS00606">
    <property type="entry name" value="KS3_1"/>
    <property type="match status" value="1"/>
</dbReference>
<feature type="domain" description="PKS/mFAS DH" evidence="8">
    <location>
        <begin position="917"/>
        <end position="1191"/>
    </location>
</feature>
<keyword evidence="3" id="KW-0808">Transferase</keyword>
<feature type="active site" description="Proton acceptor; for dehydratase activity" evidence="4">
    <location>
        <position position="946"/>
    </location>
</feature>
<dbReference type="Pfam" id="PF14765">
    <property type="entry name" value="PS-DH"/>
    <property type="match status" value="1"/>
</dbReference>
<evidence type="ECO:0000256" key="1">
    <source>
        <dbReference type="ARBA" id="ARBA00022450"/>
    </source>
</evidence>
<dbReference type="SMART" id="SM00827">
    <property type="entry name" value="PKS_AT"/>
    <property type="match status" value="1"/>
</dbReference>
<dbReference type="SUPFAM" id="SSF53901">
    <property type="entry name" value="Thiolase-like"/>
    <property type="match status" value="1"/>
</dbReference>
<evidence type="ECO:0000313" key="10">
    <source>
        <dbReference type="Proteomes" id="UP001370348"/>
    </source>
</evidence>
<dbReference type="Proteomes" id="UP001370348">
    <property type="component" value="Chromosome"/>
</dbReference>
<dbReference type="InterPro" id="IPR014031">
    <property type="entry name" value="Ketoacyl_synth_C"/>
</dbReference>
<dbReference type="SUPFAM" id="SSF55048">
    <property type="entry name" value="Probable ACP-binding domain of malonyl-CoA ACP transacylase"/>
    <property type="match status" value="1"/>
</dbReference>
<feature type="region of interest" description="N-terminal hotdog fold" evidence="4">
    <location>
        <begin position="917"/>
        <end position="1033"/>
    </location>
</feature>
<protein>
    <submittedName>
        <fullName evidence="9">Acyltransferase domain-containing protein</fullName>
    </submittedName>
</protein>
<dbReference type="GO" id="GO:0016746">
    <property type="term" value="F:acyltransferase activity"/>
    <property type="evidence" value="ECO:0007669"/>
    <property type="project" value="UniProtKB-KW"/>
</dbReference>
<dbReference type="Pfam" id="PF08659">
    <property type="entry name" value="KR"/>
    <property type="match status" value="1"/>
</dbReference>
<reference evidence="9 10" key="1">
    <citation type="submission" date="2021-12" db="EMBL/GenBank/DDBJ databases">
        <title>Discovery of the Pendulisporaceae a myxobacterial family with distinct sporulation behavior and unique specialized metabolism.</title>
        <authorList>
            <person name="Garcia R."/>
            <person name="Popoff A."/>
            <person name="Bader C.D."/>
            <person name="Loehr J."/>
            <person name="Walesch S."/>
            <person name="Walt C."/>
            <person name="Boldt J."/>
            <person name="Bunk B."/>
            <person name="Haeckl F.J.F.P.J."/>
            <person name="Gunesch A.P."/>
            <person name="Birkelbach J."/>
            <person name="Nuebel U."/>
            <person name="Pietschmann T."/>
            <person name="Bach T."/>
            <person name="Mueller R."/>
        </authorList>
    </citation>
    <scope>NUCLEOTIDE SEQUENCE [LARGE SCALE GENOMIC DNA]</scope>
    <source>
        <strain evidence="9 10">MSr11954</strain>
    </source>
</reference>
<dbReference type="InterPro" id="IPR036736">
    <property type="entry name" value="ACP-like_sf"/>
</dbReference>
<evidence type="ECO:0000259" key="7">
    <source>
        <dbReference type="PROSITE" id="PS52004"/>
    </source>
</evidence>
<dbReference type="PROSITE" id="PS52019">
    <property type="entry name" value="PKS_MFAS_DH"/>
    <property type="match status" value="1"/>
</dbReference>
<dbReference type="PANTHER" id="PTHR43775:SF37">
    <property type="entry name" value="SI:DKEY-61P9.11"/>
    <property type="match status" value="1"/>
</dbReference>
<dbReference type="InterPro" id="IPR057326">
    <property type="entry name" value="KR_dom"/>
</dbReference>
<dbReference type="InterPro" id="IPR016035">
    <property type="entry name" value="Acyl_Trfase/lysoPLipase"/>
</dbReference>
<dbReference type="Pfam" id="PF00698">
    <property type="entry name" value="Acyl_transf_1"/>
    <property type="match status" value="1"/>
</dbReference>
<feature type="region of interest" description="C-terminal hotdog fold" evidence="4">
    <location>
        <begin position="1048"/>
        <end position="1191"/>
    </location>
</feature>
<organism evidence="9 10">
    <name type="scientific">Pendulispora albinea</name>
    <dbReference type="NCBI Taxonomy" id="2741071"/>
    <lineage>
        <taxon>Bacteria</taxon>
        <taxon>Pseudomonadati</taxon>
        <taxon>Myxococcota</taxon>
        <taxon>Myxococcia</taxon>
        <taxon>Myxococcales</taxon>
        <taxon>Sorangiineae</taxon>
        <taxon>Pendulisporaceae</taxon>
        <taxon>Pendulispora</taxon>
    </lineage>
</organism>
<dbReference type="Gene3D" id="3.40.366.10">
    <property type="entry name" value="Malonyl-Coenzyme A Acyl Carrier Protein, domain 2"/>
    <property type="match status" value="1"/>
</dbReference>
<evidence type="ECO:0000256" key="5">
    <source>
        <dbReference type="SAM" id="MobiDB-lite"/>
    </source>
</evidence>
<dbReference type="InterPro" id="IPR049552">
    <property type="entry name" value="PKS_DH_N"/>
</dbReference>
<evidence type="ECO:0000313" key="9">
    <source>
        <dbReference type="EMBL" id="WXB13758.1"/>
    </source>
</evidence>
<dbReference type="Gene3D" id="3.10.129.110">
    <property type="entry name" value="Polyketide synthase dehydratase"/>
    <property type="match status" value="1"/>
</dbReference>
<dbReference type="InterPro" id="IPR020841">
    <property type="entry name" value="PKS_Beta-ketoAc_synthase_dom"/>
</dbReference>
<dbReference type="SUPFAM" id="SSF52151">
    <property type="entry name" value="FabD/lysophospholipase-like"/>
    <property type="match status" value="1"/>
</dbReference>
<dbReference type="SMART" id="SM00822">
    <property type="entry name" value="PKS_KR"/>
    <property type="match status" value="1"/>
</dbReference>
<dbReference type="SMART" id="SM00825">
    <property type="entry name" value="PKS_KS"/>
    <property type="match status" value="1"/>
</dbReference>
<dbReference type="Pfam" id="PF02801">
    <property type="entry name" value="Ketoacyl-synt_C"/>
    <property type="match status" value="1"/>
</dbReference>
<dbReference type="InterPro" id="IPR036291">
    <property type="entry name" value="NAD(P)-bd_dom_sf"/>
</dbReference>
<dbReference type="Gene3D" id="1.10.1200.10">
    <property type="entry name" value="ACP-like"/>
    <property type="match status" value="1"/>
</dbReference>
<dbReference type="SMART" id="SM00823">
    <property type="entry name" value="PKS_PP"/>
    <property type="match status" value="1"/>
</dbReference>
<feature type="region of interest" description="Disordered" evidence="5">
    <location>
        <begin position="1407"/>
        <end position="1434"/>
    </location>
</feature>
<dbReference type="Pfam" id="PF21089">
    <property type="entry name" value="PKS_DH_N"/>
    <property type="match status" value="1"/>
</dbReference>
<dbReference type="InterPro" id="IPR018201">
    <property type="entry name" value="Ketoacyl_synth_AS"/>
</dbReference>
<feature type="domain" description="Carrier" evidence="6">
    <location>
        <begin position="1965"/>
        <end position="2042"/>
    </location>
</feature>
<feature type="domain" description="Ketosynthase family 3 (KS3)" evidence="7">
    <location>
        <begin position="11"/>
        <end position="437"/>
    </location>
</feature>
<dbReference type="InterPro" id="IPR049900">
    <property type="entry name" value="PKS_mFAS_DH"/>
</dbReference>
<evidence type="ECO:0000259" key="8">
    <source>
        <dbReference type="PROSITE" id="PS52019"/>
    </source>
</evidence>
<dbReference type="InterPro" id="IPR014043">
    <property type="entry name" value="Acyl_transferase_dom"/>
</dbReference>
<dbReference type="InterPro" id="IPR020807">
    <property type="entry name" value="PKS_DH"/>
</dbReference>
<dbReference type="CDD" id="cd00833">
    <property type="entry name" value="PKS"/>
    <property type="match status" value="1"/>
</dbReference>
<dbReference type="SMART" id="SM00826">
    <property type="entry name" value="PKS_DH"/>
    <property type="match status" value="1"/>
</dbReference>
<dbReference type="RefSeq" id="WP_394823373.1">
    <property type="nucleotide sequence ID" value="NZ_CP089984.1"/>
</dbReference>
<dbReference type="PANTHER" id="PTHR43775">
    <property type="entry name" value="FATTY ACID SYNTHASE"/>
    <property type="match status" value="1"/>
</dbReference>
<dbReference type="Pfam" id="PF00109">
    <property type="entry name" value="ketoacyl-synt"/>
    <property type="match status" value="1"/>
</dbReference>
<dbReference type="InterPro" id="IPR016036">
    <property type="entry name" value="Malonyl_transacylase_ACP-bd"/>
</dbReference>
<dbReference type="Gene3D" id="3.40.50.720">
    <property type="entry name" value="NAD(P)-binding Rossmann-like Domain"/>
    <property type="match status" value="2"/>
</dbReference>
<dbReference type="InterPro" id="IPR014030">
    <property type="entry name" value="Ketoacyl_synth_N"/>
</dbReference>
<dbReference type="SUPFAM" id="SSF51735">
    <property type="entry name" value="NAD(P)-binding Rossmann-fold domains"/>
    <property type="match status" value="2"/>
</dbReference>
<sequence>MSNITFEGARSAPIAIVGIGCRLPGGIVDPTSFLRFLASRGDGIVPVPADRWSLDRYWDPDPNVPGRTYASRGGFLRQNVFAFEPEPFGISPREAASLDPQQALLLETAWEALEDAGIPLERITGSATGVYIGSFGVDNHPHRLWGAGRRGIDLHVSTAVTPTMLSARLAYTFDLRGPTLTLDTACSSSLVAIHLACRALRDGDCDAALAGGVNVMVLPSMMIALAKSRFAATDGRSKSFDATGDGYGRGEGAAVVVLKRLHTALADGDRIYGVVLGSAINQDGRTEGITVPSGAAQEELIRKACAAAAISPADVGYVEAHGTGTKVGDPIEARALGRVYGHEGRAAALCSIGSVKSNIGHLEAAAGVVGMVKACLMQREGRVLPQLGPNEVNPDLELEASGLRIATDEHAWPADRPLAAVNSFGYGGTNAHVILAPPPADARRARPEHGERREEEVHVRSSGLAEQTPVPLSAYSEAALRARAGDLHRWLEEHGDGDLGDLLHTLARRRSHLPARACVLAGSRDELLSGLEALREGRAVPEVVLGTAAGGPAPKVAWVFTGMGPQRAGMARELLAEEPVFRREVEACDALFRELSGWSILEALIDPAQAERLRRNDVAQVANFVVQAGLTALLRSLGAAPDGVIGHSVGELGAAYAAGMLSRRDAIVLVHHRARASQSAAGHGTMLAAGISAEDAAALIEPGDDACVAAINGPRSVTFAGDRAALAKIARVLDDLGVFQRSLSVEVAYHSAHLDPVREALLQCWNAVHPQPSQVEIYSTVTGERVGGEPHGAAYWWRNLREPVRFAQAARAMIADGYRVFLEVGPHPVLATYLRELLAEADAQGHTLHTLERDMPERLSTRRAIAALHGTGARIDWSAIAHEGHPIALPPYPWQRAVHWAESAAMRAERLGSDYAHPFLQTRLEAPHPTWTSWLEGSAAAYLQDHRVQGVSIAPAAFYVEAGLAMARALEPEAAGLVLGRLRFHEPLLLAGETQVSVCAMDGGRFEVHGQIGERAAWTRHASGEWATTRTWPGYEAESLDAVRGRLSERIEIGAAYDAMARRQLDYGPRFRSLRDLHRNAGEVLARLELPELPPQARFGAILLPPLLDGVFQSLVEFLGGGAIVVHGVEELSLRVPGDEGAWTRLWSHATIVARDERSLIARVTLYDGDGAIVGRLSGVRCQMVDAGASRASRASFAAPGAPAAPEKRWLYAQRWELRPSGADELPGGSWAFYGGSMLARRLVEHWRQRDRDASSRPAPEGANALPDPRAAHHVVVLDTLEDMFGTLAGIGALAGRLVAGGWSELTVLTTGAVQARANDTVSPAMHACWGYARALERELAPLRLRLIDTAPGADPETLASVFSAEGEDEVAIRGTNLYVARLEHLDLASLRTTVDPTAACVTWSPERGWTALPPPRQEEGPGEGGARKRPPPRSVRIQRFTTFPMAHVTESRSSMLAISTALDPTTNERGVVVTDGPPATELRLAPSAFFRTETAPSANQLAAALGRYVAHALLRLPNTPGAGVVWVAPSLPWLAAWLDRAGVPRVRDVTSDDSRIAAIALSTRSELGPEVLRRVAEQGVVGVVSPPGENASLWDALPNGWALTRLDVRESLVDAPHKLAAWLPEPAHTRTETPSLPLTMLDRATTSEPQTFDVSAHPHLEALDARTLRVTADDTWWITGGTRGLGLVIAEWLLEQGAKRLILTSRTGQIDDLDRARLEARAARATEAARATQAAGAAPAAPREAAATIEIATLDIADGNAVHAFVSALQRRNLTPTAIVHAAARYEDAPVAHVDRDMFERVFQAKALGAWHLHQATRALRIDHFILCSSVTALLGNALQTAYAAANAYLDGLSALRQSQGLPARSIAWGALLDAGILAREEAIARDVEASGLRRMKARDAWEVLAALPPSAPAHVAIFDGDWPKLFRGLRLPARARWGALQPAARETAEGGVASILRGVDPGRHLDVLGAAIRDRAAAVLRTAADRIDPDRPLRDYGFDSLLAIELRIALDAQLGAGLTTMEILTGASARTLARAVLRDRALSH</sequence>
<dbReference type="Pfam" id="PF16197">
    <property type="entry name" value="KAsynt_C_assoc"/>
    <property type="match status" value="1"/>
</dbReference>
<dbReference type="Gene3D" id="3.40.47.10">
    <property type="match status" value="1"/>
</dbReference>
<dbReference type="Gene3D" id="3.30.70.3290">
    <property type="match status" value="1"/>
</dbReference>
<evidence type="ECO:0000256" key="2">
    <source>
        <dbReference type="ARBA" id="ARBA00022553"/>
    </source>
</evidence>
<keyword evidence="2" id="KW-0597">Phosphoprotein</keyword>
<evidence type="ECO:0000256" key="4">
    <source>
        <dbReference type="PROSITE-ProRule" id="PRU01363"/>
    </source>
</evidence>
<feature type="active site" description="Proton donor; for dehydratase activity" evidence="4">
    <location>
        <position position="1109"/>
    </location>
</feature>
<dbReference type="InterPro" id="IPR050091">
    <property type="entry name" value="PKS_NRPS_Biosynth_Enz"/>
</dbReference>
<dbReference type="InterPro" id="IPR009081">
    <property type="entry name" value="PP-bd_ACP"/>
</dbReference>
<keyword evidence="9" id="KW-0012">Acyltransferase</keyword>
<dbReference type="InterPro" id="IPR032821">
    <property type="entry name" value="PKS_assoc"/>
</dbReference>
<keyword evidence="1" id="KW-0596">Phosphopantetheine</keyword>
<accession>A0ABZ2LS86</accession>
<dbReference type="PROSITE" id="PS52004">
    <property type="entry name" value="KS3_2"/>
    <property type="match status" value="1"/>
</dbReference>
<dbReference type="InterPro" id="IPR020806">
    <property type="entry name" value="PKS_PP-bd"/>
</dbReference>
<dbReference type="InterPro" id="IPR049551">
    <property type="entry name" value="PKS_DH_C"/>
</dbReference>
<dbReference type="InterPro" id="IPR042104">
    <property type="entry name" value="PKS_dehydratase_sf"/>
</dbReference>
<name>A0ABZ2LS86_9BACT</name>
<gene>
    <name evidence="9" type="ORF">LZC94_38725</name>
</gene>
<evidence type="ECO:0000259" key="6">
    <source>
        <dbReference type="PROSITE" id="PS50075"/>
    </source>
</evidence>
<dbReference type="Pfam" id="PF00550">
    <property type="entry name" value="PP-binding"/>
    <property type="match status" value="1"/>
</dbReference>
<dbReference type="EMBL" id="CP089984">
    <property type="protein sequence ID" value="WXB13758.1"/>
    <property type="molecule type" value="Genomic_DNA"/>
</dbReference>
<feature type="compositionally biased region" description="Basic and acidic residues" evidence="5">
    <location>
        <begin position="441"/>
        <end position="459"/>
    </location>
</feature>
<dbReference type="InterPro" id="IPR016039">
    <property type="entry name" value="Thiolase-like"/>
</dbReference>
<dbReference type="InterPro" id="IPR013968">
    <property type="entry name" value="PKS_KR"/>
</dbReference>
<dbReference type="InterPro" id="IPR001227">
    <property type="entry name" value="Ac_transferase_dom_sf"/>
</dbReference>
<evidence type="ECO:0000256" key="3">
    <source>
        <dbReference type="ARBA" id="ARBA00022679"/>
    </source>
</evidence>
<feature type="region of interest" description="Disordered" evidence="5">
    <location>
        <begin position="441"/>
        <end position="465"/>
    </location>
</feature>
<keyword evidence="10" id="KW-1185">Reference proteome</keyword>
<dbReference type="PROSITE" id="PS50075">
    <property type="entry name" value="CARRIER"/>
    <property type="match status" value="1"/>
</dbReference>
<proteinExistence type="predicted"/>
<dbReference type="SUPFAM" id="SSF47336">
    <property type="entry name" value="ACP-like"/>
    <property type="match status" value="1"/>
</dbReference>